<dbReference type="STRING" id="1576369.SAMN05421753_11466"/>
<reference evidence="3" key="1">
    <citation type="submission" date="2016-10" db="EMBL/GenBank/DDBJ databases">
        <authorList>
            <person name="Varghese N."/>
            <person name="Submissions S."/>
        </authorList>
    </citation>
    <scope>NUCLEOTIDE SEQUENCE [LARGE SCALE GENOMIC DNA]</scope>
    <source>
        <strain evidence="3">DSM 26348</strain>
    </source>
</reference>
<gene>
    <name evidence="2" type="ORF">SAMN05421753_11466</name>
</gene>
<feature type="region of interest" description="Disordered" evidence="1">
    <location>
        <begin position="1"/>
        <end position="37"/>
    </location>
</feature>
<evidence type="ECO:0000256" key="1">
    <source>
        <dbReference type="SAM" id="MobiDB-lite"/>
    </source>
</evidence>
<proteinExistence type="predicted"/>
<accession>A0A1I3MPB9</accession>
<dbReference type="AlphaFoldDB" id="A0A1I3MPB9"/>
<keyword evidence="3" id="KW-1185">Reference proteome</keyword>
<sequence>MNGVPEIQVEAHEGRGIQSNAVKNATDQLPENKKVSRGCRRRRGCSFAYEIRMKFQKRQRMARACVRESVRENVMNFNGDREEIPFGLSPPIDLRHSSERMQTDSKSLRMMLFSSSGRVRSDEKRPRFQGVQ</sequence>
<feature type="compositionally biased region" description="Basic and acidic residues" evidence="1">
    <location>
        <begin position="93"/>
        <end position="105"/>
    </location>
</feature>
<feature type="compositionally biased region" description="Polar residues" evidence="1">
    <location>
        <begin position="17"/>
        <end position="29"/>
    </location>
</feature>
<name>A0A1I3MPB9_9PLAN</name>
<organism evidence="2 3">
    <name type="scientific">Planctomicrobium piriforme</name>
    <dbReference type="NCBI Taxonomy" id="1576369"/>
    <lineage>
        <taxon>Bacteria</taxon>
        <taxon>Pseudomonadati</taxon>
        <taxon>Planctomycetota</taxon>
        <taxon>Planctomycetia</taxon>
        <taxon>Planctomycetales</taxon>
        <taxon>Planctomycetaceae</taxon>
        <taxon>Planctomicrobium</taxon>
    </lineage>
</organism>
<feature type="region of interest" description="Disordered" evidence="1">
    <location>
        <begin position="80"/>
        <end position="105"/>
    </location>
</feature>
<evidence type="ECO:0000313" key="3">
    <source>
        <dbReference type="Proteomes" id="UP000199518"/>
    </source>
</evidence>
<protein>
    <submittedName>
        <fullName evidence="2">Uncharacterized protein</fullName>
    </submittedName>
</protein>
<dbReference type="EMBL" id="FOQD01000014">
    <property type="protein sequence ID" value="SFI98799.1"/>
    <property type="molecule type" value="Genomic_DNA"/>
</dbReference>
<dbReference type="Proteomes" id="UP000199518">
    <property type="component" value="Unassembled WGS sequence"/>
</dbReference>
<evidence type="ECO:0000313" key="2">
    <source>
        <dbReference type="EMBL" id="SFI98799.1"/>
    </source>
</evidence>